<dbReference type="InterPro" id="IPR052630">
    <property type="entry name" value="TTC17"/>
</dbReference>
<dbReference type="Pfam" id="PF13181">
    <property type="entry name" value="TPR_8"/>
    <property type="match status" value="1"/>
</dbReference>
<dbReference type="RefSeq" id="XP_018331206.1">
    <property type="nucleotide sequence ID" value="XM_018475704.2"/>
</dbReference>
<feature type="repeat" description="TPR" evidence="1">
    <location>
        <begin position="277"/>
        <end position="310"/>
    </location>
</feature>
<dbReference type="PANTHER" id="PTHR16091">
    <property type="entry name" value="TTC17 PROTEIN"/>
    <property type="match status" value="1"/>
</dbReference>
<keyword evidence="3" id="KW-1185">Reference proteome</keyword>
<proteinExistence type="predicted"/>
<dbReference type="GO" id="GO:0015629">
    <property type="term" value="C:actin cytoskeleton"/>
    <property type="evidence" value="ECO:0007669"/>
    <property type="project" value="TreeGrafter"/>
</dbReference>
<evidence type="ECO:0000256" key="2">
    <source>
        <dbReference type="SAM" id="SignalP"/>
    </source>
</evidence>
<evidence type="ECO:0000313" key="3">
    <source>
        <dbReference type="Proteomes" id="UP000192223"/>
    </source>
</evidence>
<evidence type="ECO:0000313" key="4">
    <source>
        <dbReference type="RefSeq" id="XP_018331206.1"/>
    </source>
</evidence>
<feature type="chain" id="PRO_5010716413" evidence="2">
    <location>
        <begin position="23"/>
        <end position="1161"/>
    </location>
</feature>
<dbReference type="SMART" id="SM00028">
    <property type="entry name" value="TPR"/>
    <property type="match status" value="7"/>
</dbReference>
<dbReference type="OrthoDB" id="2115703at2759"/>
<dbReference type="AlphaFoldDB" id="A0A1W4X517"/>
<dbReference type="PROSITE" id="PS50005">
    <property type="entry name" value="TPR"/>
    <property type="match status" value="2"/>
</dbReference>
<dbReference type="InParanoid" id="A0A1W4X517"/>
<evidence type="ECO:0000256" key="1">
    <source>
        <dbReference type="PROSITE-ProRule" id="PRU00339"/>
    </source>
</evidence>
<feature type="signal peptide" evidence="2">
    <location>
        <begin position="1"/>
        <end position="22"/>
    </location>
</feature>
<keyword evidence="2" id="KW-0732">Signal</keyword>
<dbReference type="KEGG" id="apln:108741083"/>
<dbReference type="InterPro" id="IPR019734">
    <property type="entry name" value="TPR_rpt"/>
</dbReference>
<protein>
    <submittedName>
        <fullName evidence="4">Tetratricopeptide repeat protein 17 isoform X1</fullName>
    </submittedName>
</protein>
<dbReference type="GO" id="GO:0030041">
    <property type="term" value="P:actin filament polymerization"/>
    <property type="evidence" value="ECO:0007669"/>
    <property type="project" value="TreeGrafter"/>
</dbReference>
<reference evidence="4" key="1">
    <citation type="submission" date="2025-08" db="UniProtKB">
        <authorList>
            <consortium name="RefSeq"/>
        </authorList>
    </citation>
    <scope>IDENTIFICATION</scope>
    <source>
        <tissue evidence="4">Entire body</tissue>
    </source>
</reference>
<gene>
    <name evidence="4" type="primary">LOC108741083</name>
</gene>
<sequence length="1161" mass="131527">MIKCRLYVCFVLLFYFTLQITATTHWVVTENGRIQTQLDSPFHLRRPYDLIALLDQETRQNNINALYKDLINRKNEIDQKWAGLDGTSDLESKIYSQDQNCLKAEKPLSEIDLYASIGSNGSEREALHKELQARNYDGSTTSSEPDCSKHFNMDFSMFAYEHLGSMINRHNLTLTAEIGLKHLLSGLSTEEFGSLIVSELEANTSSWLHYNLGILYWRIKGNAPKAIECARRALFFVPREYQDIPLLNLAGIFHQSHNHKDAAILLHAAIDHAPAQPLNYLALGNVYAALTDFNRSVACYDNVLRLQPDYDIVATVKYATLCHKKLETLLSQLHDSLQQILSDLHEYHGQQQQWLRLQERLLWEQVPFETRIAEYGADKIETFLSHRGQRCVQRDAADSKSTIICDFTDTRNAVGLHVDMNLNLEKLLKNVESETLKISEQMSRSKNFAGGKTLSAKKNKKGDVKEIMDESSSNSRLNSINFEGGSFNIPPAFHPKYPTTLSLSNDLYFDATSWPSKEECVKWNLPPNPKELLNIPVFLPPENKGFQVSKAISDLIDLPNGFEHSLPWYPPICEHSGKDFNKIYLPSSVKQTFNKPLKMHPFFHKHFVNYINDGKVDEAEIGQRIITAMYKKTAPGWLLATLASYYWQIRSNTKNALNCLDLAFQTVPKDYTDVVIISISSVLHQLDLVDDALKFAMLAFQVNYVEPSTNFLLALLHYKKNNPILAMYYMKNVLRVEPNYYNGLAENLLKTWACSVKLGSYEDEKIKIDKITEGMCSDKDSFRGEGVICSANGEQCKTASIQCFRTEAIKDPILEKEKISLSNCGKSRGGFGRSFVNNFMNGDKNEPDQSHLETMNNYPHQTFHMRISLGSGNGEAKEQNENVLGDFYVSVSLTDDPLPEPLLHVYDKSGTYPLSATTCRDIRDSDWLHFSSMWQSIATRNMDISSLLKSTSNNEKGSLKPYCSDAAPAPKTSLDYLTSTLIRKKLQKFPEPTLMEWLTLMANDDRSSLQELGVKLSRALQENVTSWILATAAALYWRIVGDVDEAVTCIRQALNFVPSDMKDLPLNSLSNILQRNGLLSDALEAAYLALESRPDFVINHFTLANVHTVLGDLEKAISFYRSALALEPNFEPARNRLQAILCTLFFDESGSLRDAPDFTRI</sequence>
<dbReference type="GeneID" id="108741083"/>
<dbReference type="GO" id="GO:0005737">
    <property type="term" value="C:cytoplasm"/>
    <property type="evidence" value="ECO:0007669"/>
    <property type="project" value="TreeGrafter"/>
</dbReference>
<dbReference type="PANTHER" id="PTHR16091:SF1">
    <property type="entry name" value="TETRATRICOPEPTIDE REPEAT PROTEIN 17"/>
    <property type="match status" value="1"/>
</dbReference>
<dbReference type="Gene3D" id="1.25.40.10">
    <property type="entry name" value="Tetratricopeptide repeat domain"/>
    <property type="match status" value="3"/>
</dbReference>
<dbReference type="Proteomes" id="UP000192223">
    <property type="component" value="Unplaced"/>
</dbReference>
<feature type="repeat" description="TPR" evidence="1">
    <location>
        <begin position="1097"/>
        <end position="1130"/>
    </location>
</feature>
<accession>A0A1W4X517</accession>
<dbReference type="SUPFAM" id="SSF48452">
    <property type="entry name" value="TPR-like"/>
    <property type="match status" value="1"/>
</dbReference>
<dbReference type="InterPro" id="IPR011990">
    <property type="entry name" value="TPR-like_helical_dom_sf"/>
</dbReference>
<organism evidence="3 4">
    <name type="scientific">Agrilus planipennis</name>
    <name type="common">Emerald ash borer</name>
    <name type="synonym">Agrilus marcopoli</name>
    <dbReference type="NCBI Taxonomy" id="224129"/>
    <lineage>
        <taxon>Eukaryota</taxon>
        <taxon>Metazoa</taxon>
        <taxon>Ecdysozoa</taxon>
        <taxon>Arthropoda</taxon>
        <taxon>Hexapoda</taxon>
        <taxon>Insecta</taxon>
        <taxon>Pterygota</taxon>
        <taxon>Neoptera</taxon>
        <taxon>Endopterygota</taxon>
        <taxon>Coleoptera</taxon>
        <taxon>Polyphaga</taxon>
        <taxon>Elateriformia</taxon>
        <taxon>Buprestoidea</taxon>
        <taxon>Buprestidae</taxon>
        <taxon>Agrilinae</taxon>
        <taxon>Agrilus</taxon>
    </lineage>
</organism>
<keyword evidence="1" id="KW-0802">TPR repeat</keyword>
<name>A0A1W4X517_AGRPL</name>
<dbReference type="Pfam" id="PF13432">
    <property type="entry name" value="TPR_16"/>
    <property type="match status" value="1"/>
</dbReference>